<dbReference type="InterPro" id="IPR001367">
    <property type="entry name" value="Fe_dep_repressor"/>
</dbReference>
<dbReference type="GO" id="GO:0046983">
    <property type="term" value="F:protein dimerization activity"/>
    <property type="evidence" value="ECO:0007669"/>
    <property type="project" value="InterPro"/>
</dbReference>
<keyword evidence="13" id="KW-1185">Reference proteome</keyword>
<dbReference type="SMART" id="SM00529">
    <property type="entry name" value="HTH_DTXR"/>
    <property type="match status" value="1"/>
</dbReference>
<dbReference type="GO" id="GO:0003700">
    <property type="term" value="F:DNA-binding transcription factor activity"/>
    <property type="evidence" value="ECO:0007669"/>
    <property type="project" value="InterPro"/>
</dbReference>
<keyword evidence="7 10" id="KW-0472">Membrane</keyword>
<dbReference type="CDD" id="cd06550">
    <property type="entry name" value="TM_ABC_iron-siderophores_like"/>
    <property type="match status" value="1"/>
</dbReference>
<keyword evidence="5 8" id="KW-0812">Transmembrane</keyword>
<feature type="domain" description="Iron dependent repressor metal binding and dimerisation" evidence="11">
    <location>
        <begin position="363"/>
        <end position="432"/>
    </location>
</feature>
<evidence type="ECO:0000256" key="5">
    <source>
        <dbReference type="ARBA" id="ARBA00022692"/>
    </source>
</evidence>
<evidence type="ECO:0000256" key="2">
    <source>
        <dbReference type="ARBA" id="ARBA00008034"/>
    </source>
</evidence>
<evidence type="ECO:0000313" key="12">
    <source>
        <dbReference type="EMBL" id="KAA5540535.1"/>
    </source>
</evidence>
<evidence type="ECO:0000313" key="13">
    <source>
        <dbReference type="Proteomes" id="UP000324479"/>
    </source>
</evidence>
<feature type="transmembrane region" description="Helical" evidence="10">
    <location>
        <begin position="57"/>
        <end position="77"/>
    </location>
</feature>
<evidence type="ECO:0000256" key="8">
    <source>
        <dbReference type="RuleBase" id="RU003943"/>
    </source>
</evidence>
<dbReference type="InterPro" id="IPR001626">
    <property type="entry name" value="ABC_TroCD"/>
</dbReference>
<feature type="compositionally biased region" description="Basic and acidic residues" evidence="9">
    <location>
        <begin position="413"/>
        <end position="425"/>
    </location>
</feature>
<dbReference type="GO" id="GO:0046914">
    <property type="term" value="F:transition metal ion binding"/>
    <property type="evidence" value="ECO:0007669"/>
    <property type="project" value="InterPro"/>
</dbReference>
<dbReference type="GO" id="GO:0010043">
    <property type="term" value="P:response to zinc ion"/>
    <property type="evidence" value="ECO:0007669"/>
    <property type="project" value="TreeGrafter"/>
</dbReference>
<keyword evidence="4" id="KW-1003">Cell membrane</keyword>
<dbReference type="PANTHER" id="PTHR30477:SF8">
    <property type="entry name" value="METAL TRANSPORT SYSTEM MEMBRANE PROTEIN CT_070-RELATED"/>
    <property type="match status" value="1"/>
</dbReference>
<dbReference type="Gene3D" id="1.10.10.10">
    <property type="entry name" value="Winged helix-like DNA-binding domain superfamily/Winged helix DNA-binding domain"/>
    <property type="match status" value="1"/>
</dbReference>
<dbReference type="PANTHER" id="PTHR30477">
    <property type="entry name" value="ABC-TRANSPORTER METAL-BINDING PROTEIN"/>
    <property type="match status" value="1"/>
</dbReference>
<evidence type="ECO:0000256" key="4">
    <source>
        <dbReference type="ARBA" id="ARBA00022475"/>
    </source>
</evidence>
<accession>A0A5M6D5Q6</accession>
<feature type="region of interest" description="Disordered" evidence="9">
    <location>
        <begin position="413"/>
        <end position="434"/>
    </location>
</feature>
<dbReference type="Pfam" id="PF00950">
    <property type="entry name" value="ABC-3"/>
    <property type="match status" value="1"/>
</dbReference>
<keyword evidence="3 8" id="KW-0813">Transport</keyword>
<comment type="similarity">
    <text evidence="2 8">Belongs to the ABC-3 integral membrane protein family.</text>
</comment>
<dbReference type="SUPFAM" id="SSF81345">
    <property type="entry name" value="ABC transporter involved in vitamin B12 uptake, BtuC"/>
    <property type="match status" value="1"/>
</dbReference>
<evidence type="ECO:0000256" key="9">
    <source>
        <dbReference type="SAM" id="MobiDB-lite"/>
    </source>
</evidence>
<organism evidence="12 13">
    <name type="scientific">Roseiconus nitratireducens</name>
    <dbReference type="NCBI Taxonomy" id="2605748"/>
    <lineage>
        <taxon>Bacteria</taxon>
        <taxon>Pseudomonadati</taxon>
        <taxon>Planctomycetota</taxon>
        <taxon>Planctomycetia</taxon>
        <taxon>Pirellulales</taxon>
        <taxon>Pirellulaceae</taxon>
        <taxon>Roseiconus</taxon>
    </lineage>
</organism>
<reference evidence="12 13" key="1">
    <citation type="submission" date="2019-08" db="EMBL/GenBank/DDBJ databases">
        <authorList>
            <person name="Dhanesh K."/>
            <person name="Kumar G."/>
            <person name="Sasikala C."/>
            <person name="Venkata Ramana C."/>
        </authorList>
    </citation>
    <scope>NUCLEOTIDE SEQUENCE [LARGE SCALE GENOMIC DNA]</scope>
    <source>
        <strain evidence="12 13">JC645</strain>
    </source>
</reference>
<feature type="transmembrane region" description="Helical" evidence="10">
    <location>
        <begin position="6"/>
        <end position="25"/>
    </location>
</feature>
<evidence type="ECO:0000256" key="1">
    <source>
        <dbReference type="ARBA" id="ARBA00004651"/>
    </source>
</evidence>
<comment type="caution">
    <text evidence="12">The sequence shown here is derived from an EMBL/GenBank/DDBJ whole genome shotgun (WGS) entry which is preliminary data.</text>
</comment>
<dbReference type="GO" id="GO:0055085">
    <property type="term" value="P:transmembrane transport"/>
    <property type="evidence" value="ECO:0007669"/>
    <property type="project" value="InterPro"/>
</dbReference>
<protein>
    <submittedName>
        <fullName evidence="12">Iron ABC transporter</fullName>
    </submittedName>
</protein>
<dbReference type="Proteomes" id="UP000324479">
    <property type="component" value="Unassembled WGS sequence"/>
</dbReference>
<comment type="subcellular location">
    <subcellularLocation>
        <location evidence="1 8">Cell membrane</location>
        <topology evidence="1 8">Multi-pass membrane protein</topology>
    </subcellularLocation>
</comment>
<gene>
    <name evidence="12" type="ORF">FYK55_20470</name>
</gene>
<evidence type="ECO:0000256" key="10">
    <source>
        <dbReference type="SAM" id="Phobius"/>
    </source>
</evidence>
<sequence length="434" mass="46527">MLDGWIVVVGALAAVSATLLGNFLVLRKMSMLGDAITHAVLPGIAVAFLVSESRSSVAMFLGAVIVGVLTAVFTEWIRGVGGVDEGASMGVVFTSLFALGLVILVRGADAVDLDPDCVLYGAIELTPLEMVSLFGWEVPRAAAILGAVTLINAAFVGLFFKELKLTSFDPALATTMGFSAKWVHYGLMVLVSVTAVACFESVGSILVVAMFVVPAASAYMLTDRLGVMILISVVLAALSSAVGHLMALQVPSWFGYRSTTTAGMIAVAAGIFFLVAAAFGPRHGVVVKRVRRIVLSLRILCDDIVAFLFRAQETRAGSEQLRGVTAAQLTDALFASGVSLRLATWLLRRRGEIRLADGGLVLTEAGIERGQRLVRSHRLWEQYLVDQAGRGMEEIHQQAERFEHFTDRELREKLATQTDRPELDPHGSPIPEEG</sequence>
<feature type="transmembrane region" description="Helical" evidence="10">
    <location>
        <begin position="225"/>
        <end position="248"/>
    </location>
</feature>
<dbReference type="Pfam" id="PF02742">
    <property type="entry name" value="Fe_dep_repr_C"/>
    <property type="match status" value="1"/>
</dbReference>
<dbReference type="EMBL" id="VWOX01000013">
    <property type="protein sequence ID" value="KAA5540535.1"/>
    <property type="molecule type" value="Genomic_DNA"/>
</dbReference>
<dbReference type="InterPro" id="IPR022689">
    <property type="entry name" value="Iron_dep_repressor"/>
</dbReference>
<feature type="transmembrane region" description="Helical" evidence="10">
    <location>
        <begin position="143"/>
        <end position="160"/>
    </location>
</feature>
<evidence type="ECO:0000256" key="7">
    <source>
        <dbReference type="ARBA" id="ARBA00023136"/>
    </source>
</evidence>
<feature type="transmembrane region" description="Helical" evidence="10">
    <location>
        <begin position="260"/>
        <end position="280"/>
    </location>
</feature>
<proteinExistence type="inferred from homology"/>
<dbReference type="SUPFAM" id="SSF47979">
    <property type="entry name" value="Iron-dependent repressor protein, dimerization domain"/>
    <property type="match status" value="1"/>
</dbReference>
<evidence type="ECO:0000259" key="11">
    <source>
        <dbReference type="Pfam" id="PF02742"/>
    </source>
</evidence>
<dbReference type="InterPro" id="IPR036388">
    <property type="entry name" value="WH-like_DNA-bd_sf"/>
</dbReference>
<dbReference type="Gene3D" id="1.10.3470.10">
    <property type="entry name" value="ABC transporter involved in vitamin B12 uptake, BtuC"/>
    <property type="match status" value="1"/>
</dbReference>
<name>A0A5M6D5Q6_9BACT</name>
<dbReference type="InterPro" id="IPR036421">
    <property type="entry name" value="Fe_dep_repressor_sf"/>
</dbReference>
<feature type="transmembrane region" description="Helical" evidence="10">
    <location>
        <begin position="185"/>
        <end position="213"/>
    </location>
</feature>
<evidence type="ECO:0000256" key="3">
    <source>
        <dbReference type="ARBA" id="ARBA00022448"/>
    </source>
</evidence>
<feature type="transmembrane region" description="Helical" evidence="10">
    <location>
        <begin position="89"/>
        <end position="106"/>
    </location>
</feature>
<dbReference type="GO" id="GO:0043190">
    <property type="term" value="C:ATP-binding cassette (ABC) transporter complex"/>
    <property type="evidence" value="ECO:0007669"/>
    <property type="project" value="InterPro"/>
</dbReference>
<dbReference type="AlphaFoldDB" id="A0A5M6D5Q6"/>
<keyword evidence="6 10" id="KW-1133">Transmembrane helix</keyword>
<dbReference type="InterPro" id="IPR037294">
    <property type="entry name" value="ABC_BtuC-like"/>
</dbReference>
<evidence type="ECO:0000256" key="6">
    <source>
        <dbReference type="ARBA" id="ARBA00022989"/>
    </source>
</evidence>